<organism evidence="1">
    <name type="scientific">Caldilineaceae bacterium SB0664_bin_27</name>
    <dbReference type="NCBI Taxonomy" id="2605260"/>
    <lineage>
        <taxon>Bacteria</taxon>
        <taxon>Bacillati</taxon>
        <taxon>Chloroflexota</taxon>
        <taxon>Caldilineae</taxon>
        <taxon>Caldilineales</taxon>
        <taxon>Caldilineaceae</taxon>
    </lineage>
</organism>
<accession>A0A6B0YQ50</accession>
<dbReference type="EMBL" id="VXRG01000013">
    <property type="protein sequence ID" value="MXY92089.1"/>
    <property type="molecule type" value="Genomic_DNA"/>
</dbReference>
<dbReference type="Gene3D" id="1.10.10.10">
    <property type="entry name" value="Winged helix-like DNA-binding domain superfamily/Winged helix DNA-binding domain"/>
    <property type="match status" value="1"/>
</dbReference>
<dbReference type="SUPFAM" id="SSF46689">
    <property type="entry name" value="Homeodomain-like"/>
    <property type="match status" value="1"/>
</dbReference>
<sequence>MEIEKYFSFLSDDDIRIAGTRVGIETVLYDYIYRSQTAEQIADTYPSIDLEQAYATILYYLHNREKVEAYIVDWLEHGERNRREQEDNLPPVILRLRRLAAQRDSP</sequence>
<dbReference type="Pfam" id="PF04255">
    <property type="entry name" value="DUF433"/>
    <property type="match status" value="1"/>
</dbReference>
<gene>
    <name evidence="1" type="ORF">F4Y42_01425</name>
</gene>
<name>A0A6B0YQ50_9CHLR</name>
<dbReference type="InterPro" id="IPR007367">
    <property type="entry name" value="DUF433"/>
</dbReference>
<comment type="caution">
    <text evidence="1">The sequence shown here is derived from an EMBL/GenBank/DDBJ whole genome shotgun (WGS) entry which is preliminary data.</text>
</comment>
<protein>
    <submittedName>
        <fullName evidence="1">DUF433 domain-containing protein</fullName>
    </submittedName>
</protein>
<dbReference type="AlphaFoldDB" id="A0A6B0YQ50"/>
<dbReference type="InterPro" id="IPR009057">
    <property type="entry name" value="Homeodomain-like_sf"/>
</dbReference>
<reference evidence="1" key="1">
    <citation type="submission" date="2019-09" db="EMBL/GenBank/DDBJ databases">
        <title>Characterisation of the sponge microbiome using genome-centric metagenomics.</title>
        <authorList>
            <person name="Engelberts J.P."/>
            <person name="Robbins S.J."/>
            <person name="De Goeij J.M."/>
            <person name="Aranda M."/>
            <person name="Bell S.C."/>
            <person name="Webster N.S."/>
        </authorList>
    </citation>
    <scope>NUCLEOTIDE SEQUENCE</scope>
    <source>
        <strain evidence="1">SB0664_bin_27</strain>
    </source>
</reference>
<proteinExistence type="predicted"/>
<dbReference type="InterPro" id="IPR036388">
    <property type="entry name" value="WH-like_DNA-bd_sf"/>
</dbReference>
<evidence type="ECO:0000313" key="1">
    <source>
        <dbReference type="EMBL" id="MXY92089.1"/>
    </source>
</evidence>